<dbReference type="EMBL" id="VJMH01000133">
    <property type="protein sequence ID" value="KAF0718657.1"/>
    <property type="molecule type" value="Genomic_DNA"/>
</dbReference>
<reference evidence="3" key="1">
    <citation type="submission" date="2019-06" db="EMBL/GenBank/DDBJ databases">
        <title>Genomics analysis of Aphanomyces spp. identifies a new class of oomycete effector associated with host adaptation.</title>
        <authorList>
            <person name="Gaulin E."/>
        </authorList>
    </citation>
    <scope>NUCLEOTIDE SEQUENCE</scope>
    <source>
        <strain evidence="3">CBS 578.67</strain>
    </source>
</reference>
<keyword evidence="2" id="KW-0472">Membrane</keyword>
<comment type="caution">
    <text evidence="3">The sequence shown here is derived from an EMBL/GenBank/DDBJ whole genome shotgun (WGS) entry which is preliminary data.</text>
</comment>
<organism evidence="3">
    <name type="scientific">Aphanomyces stellatus</name>
    <dbReference type="NCBI Taxonomy" id="120398"/>
    <lineage>
        <taxon>Eukaryota</taxon>
        <taxon>Sar</taxon>
        <taxon>Stramenopiles</taxon>
        <taxon>Oomycota</taxon>
        <taxon>Saprolegniomycetes</taxon>
        <taxon>Saprolegniales</taxon>
        <taxon>Verrucalvaceae</taxon>
        <taxon>Aphanomyces</taxon>
    </lineage>
</organism>
<feature type="transmembrane region" description="Helical" evidence="2">
    <location>
        <begin position="113"/>
        <end position="134"/>
    </location>
</feature>
<evidence type="ECO:0000256" key="2">
    <source>
        <dbReference type="SAM" id="Phobius"/>
    </source>
</evidence>
<dbReference type="AlphaFoldDB" id="A0A6A5A088"/>
<accession>A0A6A5A088</accession>
<sequence length="162" mass="16770">TTTSPPVTTTSAPLTTTTPPATTTRVPTTSAYVTTTSPPVTTTRAPLTTTTPPATTTRVPTTSAYVTTKSPTVTRAVVSESTSNLLSSMMAGILLNKNGGLKEAVSLALSESAVIGIGAACSVVGLFVTVMILFKSKAKTREDDLFSSGMHEPLMHTNYEAM</sequence>
<feature type="region of interest" description="Disordered" evidence="1">
    <location>
        <begin position="1"/>
        <end position="60"/>
    </location>
</feature>
<feature type="non-terminal residue" evidence="3">
    <location>
        <position position="1"/>
    </location>
</feature>
<keyword evidence="2" id="KW-1133">Transmembrane helix</keyword>
<evidence type="ECO:0000313" key="3">
    <source>
        <dbReference type="EMBL" id="KAF0718657.1"/>
    </source>
</evidence>
<name>A0A6A5A088_9STRA</name>
<evidence type="ECO:0000256" key="1">
    <source>
        <dbReference type="SAM" id="MobiDB-lite"/>
    </source>
</evidence>
<keyword evidence="2" id="KW-0812">Transmembrane</keyword>
<protein>
    <submittedName>
        <fullName evidence="3">Uncharacterized protein</fullName>
    </submittedName>
</protein>
<proteinExistence type="predicted"/>
<gene>
    <name evidence="3" type="ORF">As57867_001552</name>
</gene>